<evidence type="ECO:0000313" key="2">
    <source>
        <dbReference type="EMBL" id="CAD7694884.1"/>
    </source>
</evidence>
<name>A0A8S1IU82_9CHLO</name>
<gene>
    <name evidence="2" type="ORF">OSTQU699_LOCUS244</name>
</gene>
<proteinExistence type="predicted"/>
<sequence length="262" mass="27421">MAPISRRVAACVAVLAMVGMEAGVALGGSRIGGIGAMGVSAGRRLLQDRLMPWAMRVATCAQLREALQWEGLPRVIVMAPIACAADEWPEAVVVSWDVEIMGASAWEMNRLGDAALNASIDWSAVGTAVVVTGGAELKVHSLILRQKELSVEIPEFRLAQGSGVYSGLAVSAASCSGRAEGYVDAVYGWVRPVVFGGRQRARAVGAGALLVEDGAKYGGNLDRSTTRLCASAFSCPDSDLDIQELFESDYVDSECPATDGGN</sequence>
<dbReference type="AlphaFoldDB" id="A0A8S1IU82"/>
<accession>A0A8S1IU82</accession>
<dbReference type="Proteomes" id="UP000708148">
    <property type="component" value="Unassembled WGS sequence"/>
</dbReference>
<comment type="caution">
    <text evidence="2">The sequence shown here is derived from an EMBL/GenBank/DDBJ whole genome shotgun (WGS) entry which is preliminary data.</text>
</comment>
<reference evidence="2" key="1">
    <citation type="submission" date="2020-12" db="EMBL/GenBank/DDBJ databases">
        <authorList>
            <person name="Iha C."/>
        </authorList>
    </citation>
    <scope>NUCLEOTIDE SEQUENCE</scope>
</reference>
<keyword evidence="1" id="KW-0732">Signal</keyword>
<protein>
    <submittedName>
        <fullName evidence="2">Uncharacterized protein</fullName>
    </submittedName>
</protein>
<feature type="signal peptide" evidence="1">
    <location>
        <begin position="1"/>
        <end position="27"/>
    </location>
</feature>
<evidence type="ECO:0000256" key="1">
    <source>
        <dbReference type="SAM" id="SignalP"/>
    </source>
</evidence>
<keyword evidence="3" id="KW-1185">Reference proteome</keyword>
<dbReference type="EMBL" id="CAJHUC010000280">
    <property type="protein sequence ID" value="CAD7694884.1"/>
    <property type="molecule type" value="Genomic_DNA"/>
</dbReference>
<feature type="chain" id="PRO_5035902209" evidence="1">
    <location>
        <begin position="28"/>
        <end position="262"/>
    </location>
</feature>
<evidence type="ECO:0000313" key="3">
    <source>
        <dbReference type="Proteomes" id="UP000708148"/>
    </source>
</evidence>
<organism evidence="2 3">
    <name type="scientific">Ostreobium quekettii</name>
    <dbReference type="NCBI Taxonomy" id="121088"/>
    <lineage>
        <taxon>Eukaryota</taxon>
        <taxon>Viridiplantae</taxon>
        <taxon>Chlorophyta</taxon>
        <taxon>core chlorophytes</taxon>
        <taxon>Ulvophyceae</taxon>
        <taxon>TCBD clade</taxon>
        <taxon>Bryopsidales</taxon>
        <taxon>Ostreobineae</taxon>
        <taxon>Ostreobiaceae</taxon>
        <taxon>Ostreobium</taxon>
    </lineage>
</organism>